<feature type="domain" description="Fibronectin type-III" evidence="13">
    <location>
        <begin position="1267"/>
        <end position="1363"/>
    </location>
</feature>
<gene>
    <name evidence="15" type="primary">8230101</name>
    <name evidence="14" type="ORF">Phum_PHUM427190</name>
</gene>
<feature type="domain" description="Fibronectin type-III" evidence="13">
    <location>
        <begin position="1173"/>
        <end position="1266"/>
    </location>
</feature>
<keyword evidence="16" id="KW-1185">Reference proteome</keyword>
<dbReference type="InterPro" id="IPR013783">
    <property type="entry name" value="Ig-like_fold"/>
</dbReference>
<dbReference type="CTD" id="8230101"/>
<dbReference type="SMART" id="SM00408">
    <property type="entry name" value="IGc2"/>
    <property type="match status" value="8"/>
</dbReference>
<dbReference type="VEuPathDB" id="VectorBase:PHUM427190"/>
<evidence type="ECO:0000256" key="4">
    <source>
        <dbReference type="ARBA" id="ARBA00022737"/>
    </source>
</evidence>
<dbReference type="PANTHER" id="PTHR13817:SF166">
    <property type="entry name" value="NEURONAL IGCAM-RELATED"/>
    <property type="match status" value="1"/>
</dbReference>
<feature type="domain" description="Fibronectin type-III" evidence="13">
    <location>
        <begin position="680"/>
        <end position="772"/>
    </location>
</feature>
<dbReference type="GO" id="GO:0045202">
    <property type="term" value="C:synapse"/>
    <property type="evidence" value="ECO:0007669"/>
    <property type="project" value="TreeGrafter"/>
</dbReference>
<evidence type="ECO:0000256" key="3">
    <source>
        <dbReference type="ARBA" id="ARBA00022729"/>
    </source>
</evidence>
<dbReference type="Pfam" id="PF00041">
    <property type="entry name" value="fn3"/>
    <property type="match status" value="5"/>
</dbReference>
<keyword evidence="8" id="KW-1015">Disulfide bond</keyword>
<feature type="domain" description="Ig-like" evidence="12">
    <location>
        <begin position="292"/>
        <end position="378"/>
    </location>
</feature>
<dbReference type="InParanoid" id="E0VT58"/>
<evidence type="ECO:0000256" key="9">
    <source>
        <dbReference type="ARBA" id="ARBA00023319"/>
    </source>
</evidence>
<feature type="domain" description="Ig-like" evidence="12">
    <location>
        <begin position="383"/>
        <end position="469"/>
    </location>
</feature>
<comment type="subcellular location">
    <subcellularLocation>
        <location evidence="1">Membrane</location>
        <topology evidence="1">Single-pass type I membrane protein</topology>
    </subcellularLocation>
</comment>
<dbReference type="Proteomes" id="UP000009046">
    <property type="component" value="Unassembled WGS sequence"/>
</dbReference>
<dbReference type="FunFam" id="2.60.40.10:FF:000028">
    <property type="entry name" value="Neuronal cell adhesion molecule"/>
    <property type="match status" value="1"/>
</dbReference>
<evidence type="ECO:0000313" key="16">
    <source>
        <dbReference type="Proteomes" id="UP000009046"/>
    </source>
</evidence>
<keyword evidence="7 11" id="KW-0472">Membrane</keyword>
<evidence type="ECO:0000313" key="15">
    <source>
        <dbReference type="EnsemblMetazoa" id="PHUM427190-PA"/>
    </source>
</evidence>
<feature type="domain" description="Ig-like" evidence="12">
    <location>
        <begin position="1081"/>
        <end position="1165"/>
    </location>
</feature>
<dbReference type="RefSeq" id="XP_002429302.1">
    <property type="nucleotide sequence ID" value="XM_002429257.1"/>
</dbReference>
<dbReference type="STRING" id="121224.E0VT58"/>
<dbReference type="Gene3D" id="2.60.40.10">
    <property type="entry name" value="Immunoglobulins"/>
    <property type="match status" value="14"/>
</dbReference>
<feature type="region of interest" description="Disordered" evidence="10">
    <location>
        <begin position="1485"/>
        <end position="1543"/>
    </location>
</feature>
<dbReference type="Pfam" id="PF25059">
    <property type="entry name" value="FN3_DSCAM-DSCAML_C"/>
    <property type="match status" value="1"/>
</dbReference>
<dbReference type="GO" id="GO:0007156">
    <property type="term" value="P:homophilic cell adhesion via plasma membrane adhesion molecules"/>
    <property type="evidence" value="ECO:0007669"/>
    <property type="project" value="TreeGrafter"/>
</dbReference>
<feature type="domain" description="Ig-like" evidence="12">
    <location>
        <begin position="119"/>
        <end position="188"/>
    </location>
</feature>
<evidence type="ECO:0000256" key="1">
    <source>
        <dbReference type="ARBA" id="ARBA00004479"/>
    </source>
</evidence>
<feature type="compositionally biased region" description="Basic residues" evidence="10">
    <location>
        <begin position="1504"/>
        <end position="1514"/>
    </location>
</feature>
<dbReference type="EnsemblMetazoa" id="PHUM427190-RA">
    <property type="protein sequence ID" value="PHUM427190-PA"/>
    <property type="gene ID" value="PHUM427190"/>
</dbReference>
<dbReference type="OMA" id="DPTREWY"/>
<evidence type="ECO:0000256" key="6">
    <source>
        <dbReference type="ARBA" id="ARBA00022989"/>
    </source>
</evidence>
<reference evidence="14" key="2">
    <citation type="submission" date="2007-04" db="EMBL/GenBank/DDBJ databases">
        <title>The genome of the human body louse.</title>
        <authorList>
            <consortium name="The Human Body Louse Genome Consortium"/>
            <person name="Kirkness E."/>
            <person name="Walenz B."/>
            <person name="Hass B."/>
            <person name="Bruggner R."/>
            <person name="Strausberg R."/>
        </authorList>
    </citation>
    <scope>NUCLEOTIDE SEQUENCE</scope>
    <source>
        <strain evidence="14">USDA</strain>
    </source>
</reference>
<organism>
    <name type="scientific">Pediculus humanus subsp. corporis</name>
    <name type="common">Body louse</name>
    <dbReference type="NCBI Taxonomy" id="121224"/>
    <lineage>
        <taxon>Eukaryota</taxon>
        <taxon>Metazoa</taxon>
        <taxon>Ecdysozoa</taxon>
        <taxon>Arthropoda</taxon>
        <taxon>Hexapoda</taxon>
        <taxon>Insecta</taxon>
        <taxon>Pterygota</taxon>
        <taxon>Neoptera</taxon>
        <taxon>Paraneoptera</taxon>
        <taxon>Psocodea</taxon>
        <taxon>Troctomorpha</taxon>
        <taxon>Phthiraptera</taxon>
        <taxon>Anoplura</taxon>
        <taxon>Pediculidae</taxon>
        <taxon>Pediculus</taxon>
    </lineage>
</organism>
<reference evidence="15" key="3">
    <citation type="submission" date="2021-02" db="UniProtKB">
        <authorList>
            <consortium name="EnsemblMetazoa"/>
        </authorList>
    </citation>
    <scope>IDENTIFICATION</scope>
    <source>
        <strain evidence="15">USDA</strain>
    </source>
</reference>
<dbReference type="GO" id="GO:0016020">
    <property type="term" value="C:membrane"/>
    <property type="evidence" value="ECO:0007669"/>
    <property type="project" value="UniProtKB-SubCell"/>
</dbReference>
<dbReference type="SMART" id="SM00060">
    <property type="entry name" value="FN3"/>
    <property type="match status" value="6"/>
</dbReference>
<feature type="domain" description="Ig-like" evidence="12">
    <location>
        <begin position="478"/>
        <end position="575"/>
    </location>
</feature>
<dbReference type="InterPro" id="IPR003598">
    <property type="entry name" value="Ig_sub2"/>
</dbReference>
<dbReference type="Pfam" id="PF07679">
    <property type="entry name" value="I-set"/>
    <property type="match status" value="3"/>
</dbReference>
<dbReference type="Pfam" id="PF13927">
    <property type="entry name" value="Ig_3"/>
    <property type="match status" value="5"/>
</dbReference>
<feature type="domain" description="Fibronectin type-III" evidence="13">
    <location>
        <begin position="983"/>
        <end position="1079"/>
    </location>
</feature>
<dbReference type="GO" id="GO:0048812">
    <property type="term" value="P:neuron projection morphogenesis"/>
    <property type="evidence" value="ECO:0007669"/>
    <property type="project" value="UniProtKB-ARBA"/>
</dbReference>
<keyword evidence="9" id="KW-0393">Immunoglobulin domain</keyword>
<dbReference type="KEGG" id="phu:Phum_PHUM427190"/>
<dbReference type="EMBL" id="AAZO01005217">
    <property type="status" value="NOT_ANNOTATED_CDS"/>
    <property type="molecule type" value="Genomic_DNA"/>
</dbReference>
<dbReference type="EMBL" id="DS235759">
    <property type="protein sequence ID" value="EEB16564.1"/>
    <property type="molecule type" value="Genomic_DNA"/>
</dbReference>
<dbReference type="HOGENOM" id="CLU_001038_4_1_1"/>
<dbReference type="CDD" id="cd00096">
    <property type="entry name" value="Ig"/>
    <property type="match status" value="1"/>
</dbReference>
<keyword evidence="3" id="KW-0732">Signal</keyword>
<feature type="domain" description="Ig-like" evidence="12">
    <location>
        <begin position="578"/>
        <end position="675"/>
    </location>
</feature>
<evidence type="ECO:0000313" key="14">
    <source>
        <dbReference type="EMBL" id="EEB16564.1"/>
    </source>
</evidence>
<dbReference type="OrthoDB" id="152385at2759"/>
<sequence length="1653" mass="182339">MNFPELRGVISPAIVEHSGTLHVEQDEGIVMLCIAQSCPSPDYRWFTFSGAEPVLIIPGPKTHLLGPILALEAVTQEDSGIYRCSASNVGGEASAELRLVVVTSLHVEVSPSVLSVHIGGTAEFKCNGQYNRPYMISWFKDGMPLPGTGRHNSDHFVLRGVTRDDRGMYQCIVRRSEGDTAQSSGELQLGDTPPSLLYSFIEQTLQPGPPVSLKCSAAGNPTPQIIWTLDGFPLPNNGRFVIGQYMTVHGDVISHVNISQVAVEDGGEYTCVAENRAGKVSHSARLNVYGLPYIRLIPKITAIAGETLRLKCPVAGFPIEEIHWERGGKLLPVEIRQNVESDGTLVIMSVQKETDVGVYSCWAKNKQGKSARRSAEVAVIVPPIIEPFSFQDGLSEGMRTRTVCGVSQGDPPLTITWLKDGGSLPPHLGANYTTLDAYSSLLSIPSLTSLHSGDYTCVASNPVAELRYTAKLLVKVPPRWTIEPNSEISVERNRHVMLHCQAEGVPKPNIVWKKATSGGKSGEYEEVRERIHTKIFSNGSLLLQNIKEDKEGLYMCQANNGIGNPIGKMVQLKVNSSPYFSTPSKQVTVKKGDVAVLQCDVKGDKPITISWLKNGNVKLTPQNNYRISVKQDLLPEGVMAEIRITGSDSSDSGAYFCQASNVYGREQQMVQLFVQEPPQSPSELEIVSINSRSVNLQWKRPSDGNAEISKYIIQFKEDDVTTTWQNVEVGIIPSAIIEDLKPDTKYLVRVIAEGTAGRSIPSEPLLIKTEPQRPAGAPLHINVRPMSSTEILVSWSPPLFELRHGKILGYNVGIKEASSASATYSFTNINGDGEEGGELLLTGLSKFTRYSIVIRAFNEIGSGPLSEPILTQTLEDVPSMAPEDVRCSVLSPQSLQLSWLPPAPAHSNGILQGYKVHIEPLHDDVIYDNDEFEPRKTTSLTMVISGLKKFTNYSIQLLAYTRVGDGILSKPTYCQTEEDVPGPPSDIKVVVKSSDSLLVSWLPPKEPNGIITKYNLYMRTDNPTAAELHKNKHYVPTQHTLYEVKNLRTQVEYQFYVTASTKIGEGQSSRLVTQLPNNRVPARIASFGGPVVFPRKSSATLSCDAVGQPEPKMEWFKNDQLLKFESSKDYQILDSGEIILTNLQPEDTGNYTCRIDNLQSSDRITYYLVVQVPPSPPVLYVTSATSSSILFHWKAGSSGGAIITSFLLYYSRDHSDPEEVILSRRITSYELKNLSCGSTYHLFLIAQNKIGKSPQSSTLSVRTQGEPPGVPQGTALIQPNSTSVLLRLHVWPDSGCPLLYFVIQYRSNTDTLWILVTSSLKPQKRFTISGLKPLTVYQLKIEAHNIAGSSMAEFTFITLTKDGDPPPPELVTRTHPNHSLLNDFRFLVPLFLAFAALLAALVATVFCWRNNQGRPLKESLDNQHNSEAQRERYYATIHKVPLQISNEKIPETSEDISPYATFQLSETGAPTTAMLHSFMYHEQALTEGCNSPPPPPPLGIKMSERRRSRSRSRKREADSDGSDSDNDQLTSSRTESSNQLDTSRLKQSYLYHGPHSSTSSDISLMSEVKSLPRRGRNSKTSLRSLILPPISTAETSFNGLPPDSLMHPPDRHDIRETECDIDTMKKVKMGLRSSLWSRPSGLTKPTTDYSIAV</sequence>
<evidence type="ECO:0000256" key="2">
    <source>
        <dbReference type="ARBA" id="ARBA00022692"/>
    </source>
</evidence>
<feature type="domain" description="Ig-like" evidence="12">
    <location>
        <begin position="12"/>
        <end position="100"/>
    </location>
</feature>
<feature type="compositionally biased region" description="Polar residues" evidence="10">
    <location>
        <begin position="1527"/>
        <end position="1543"/>
    </location>
</feature>
<evidence type="ECO:0000256" key="10">
    <source>
        <dbReference type="SAM" id="MobiDB-lite"/>
    </source>
</evidence>
<dbReference type="InterPro" id="IPR036116">
    <property type="entry name" value="FN3_sf"/>
</dbReference>
<evidence type="ECO:0000256" key="8">
    <source>
        <dbReference type="ARBA" id="ARBA00023157"/>
    </source>
</evidence>
<protein>
    <submittedName>
        <fullName evidence="14 15">Down syndrome cell adhesion molecule, putative</fullName>
    </submittedName>
</protein>
<keyword evidence="4" id="KW-0677">Repeat</keyword>
<dbReference type="FunFam" id="2.60.40.10:FF:000333">
    <property type="entry name" value="Down syndrome cell adhesion molecule"/>
    <property type="match status" value="1"/>
</dbReference>
<dbReference type="CDD" id="cd20956">
    <property type="entry name" value="IgI_4_Dscam"/>
    <property type="match status" value="1"/>
</dbReference>
<dbReference type="SMART" id="SM00409">
    <property type="entry name" value="IG"/>
    <property type="match status" value="8"/>
</dbReference>
<dbReference type="SUPFAM" id="SSF48726">
    <property type="entry name" value="Immunoglobulin"/>
    <property type="match status" value="8"/>
</dbReference>
<dbReference type="InterPro" id="IPR003599">
    <property type="entry name" value="Ig_sub"/>
</dbReference>
<dbReference type="FunCoup" id="E0VT58">
    <property type="interactions" value="146"/>
</dbReference>
<dbReference type="FunFam" id="2.60.40.10:FF:000022">
    <property type="entry name" value="Cardiac titin"/>
    <property type="match status" value="1"/>
</dbReference>
<dbReference type="SUPFAM" id="SSF49265">
    <property type="entry name" value="Fibronectin type III"/>
    <property type="match status" value="4"/>
</dbReference>
<accession>E0VT58</accession>
<evidence type="ECO:0000256" key="7">
    <source>
        <dbReference type="ARBA" id="ARBA00023136"/>
    </source>
</evidence>
<evidence type="ECO:0000259" key="12">
    <source>
        <dbReference type="PROSITE" id="PS50835"/>
    </source>
</evidence>
<dbReference type="FunFam" id="2.60.40.10:FF:000093">
    <property type="entry name" value="Down syndrome cell adhesion molecule, isoform B"/>
    <property type="match status" value="1"/>
</dbReference>
<dbReference type="eggNOG" id="KOG3510">
    <property type="taxonomic scope" value="Eukaryota"/>
</dbReference>
<feature type="transmembrane region" description="Helical" evidence="11">
    <location>
        <begin position="1386"/>
        <end position="1408"/>
    </location>
</feature>
<evidence type="ECO:0000256" key="11">
    <source>
        <dbReference type="SAM" id="Phobius"/>
    </source>
</evidence>
<dbReference type="CDD" id="cd00063">
    <property type="entry name" value="FN3"/>
    <property type="match status" value="6"/>
</dbReference>
<feature type="domain" description="Ig-like" evidence="12">
    <location>
        <begin position="194"/>
        <end position="287"/>
    </location>
</feature>
<dbReference type="CDD" id="cd20958">
    <property type="entry name" value="IgI_5_Dscam"/>
    <property type="match status" value="1"/>
</dbReference>
<dbReference type="FunFam" id="2.60.40.10:FF:001035">
    <property type="entry name" value="Down syndrome cell adhesion molecule-like protein Dscam2"/>
    <property type="match status" value="1"/>
</dbReference>
<dbReference type="GO" id="GO:0007416">
    <property type="term" value="P:synapse assembly"/>
    <property type="evidence" value="ECO:0007669"/>
    <property type="project" value="TreeGrafter"/>
</dbReference>
<dbReference type="InterPro" id="IPR003961">
    <property type="entry name" value="FN3_dom"/>
</dbReference>
<evidence type="ECO:0000256" key="5">
    <source>
        <dbReference type="ARBA" id="ARBA00022889"/>
    </source>
</evidence>
<dbReference type="InterPro" id="IPR007110">
    <property type="entry name" value="Ig-like_dom"/>
</dbReference>
<name>E0VT58_PEDHC</name>
<keyword evidence="6 11" id="KW-1133">Transmembrane helix</keyword>
<dbReference type="InterPro" id="IPR050964">
    <property type="entry name" value="Striated_Muscle_Regulatory"/>
</dbReference>
<dbReference type="FunFam" id="2.60.40.10:FF:000017">
    <property type="entry name" value="Down syndrome cell adhesion molecule b"/>
    <property type="match status" value="1"/>
</dbReference>
<feature type="domain" description="Fibronectin type-III" evidence="13">
    <location>
        <begin position="777"/>
        <end position="876"/>
    </location>
</feature>
<keyword evidence="2 11" id="KW-0812">Transmembrane</keyword>
<proteinExistence type="predicted"/>
<dbReference type="PROSITE" id="PS50835">
    <property type="entry name" value="IG_LIKE"/>
    <property type="match status" value="8"/>
</dbReference>
<dbReference type="PANTHER" id="PTHR13817">
    <property type="entry name" value="TITIN"/>
    <property type="match status" value="1"/>
</dbReference>
<dbReference type="InterPro" id="IPR036179">
    <property type="entry name" value="Ig-like_dom_sf"/>
</dbReference>
<dbReference type="GeneID" id="8230101"/>
<dbReference type="FunFam" id="2.60.40.10:FF:000104">
    <property type="entry name" value="Down syndrome cell adhesion molecule b"/>
    <property type="match status" value="1"/>
</dbReference>
<feature type="domain" description="Fibronectin type-III" evidence="13">
    <location>
        <begin position="881"/>
        <end position="979"/>
    </location>
</feature>
<dbReference type="InterPro" id="IPR056754">
    <property type="entry name" value="DSCAM/DSCAML_C"/>
</dbReference>
<dbReference type="InterPro" id="IPR013098">
    <property type="entry name" value="Ig_I-set"/>
</dbReference>
<dbReference type="PROSITE" id="PS50853">
    <property type="entry name" value="FN3"/>
    <property type="match status" value="6"/>
</dbReference>
<reference evidence="14" key="1">
    <citation type="submission" date="2007-04" db="EMBL/GenBank/DDBJ databases">
        <title>Annotation of Pediculus humanus corporis strain USDA.</title>
        <authorList>
            <person name="Kirkness E."/>
            <person name="Hannick L."/>
            <person name="Hass B."/>
            <person name="Bruggner R."/>
            <person name="Lawson D."/>
            <person name="Bidwell S."/>
            <person name="Joardar V."/>
            <person name="Caler E."/>
            <person name="Walenz B."/>
            <person name="Inman J."/>
            <person name="Schobel S."/>
            <person name="Galinsky K."/>
            <person name="Amedeo P."/>
            <person name="Strausberg R."/>
        </authorList>
    </citation>
    <scope>NUCLEOTIDE SEQUENCE</scope>
    <source>
        <strain evidence="14">USDA</strain>
    </source>
</reference>
<keyword evidence="5" id="KW-0130">Cell adhesion</keyword>
<evidence type="ECO:0000259" key="13">
    <source>
        <dbReference type="PROSITE" id="PS50853"/>
    </source>
</evidence>